<reference evidence="2" key="1">
    <citation type="submission" date="2023-06" db="EMBL/GenBank/DDBJ databases">
        <authorList>
            <consortium name="Clinical and Environmental Microbiology Branch: Whole genome sequencing antimicrobial resistance pathogens in the healthcare setting"/>
        </authorList>
    </citation>
    <scope>NUCLEOTIDE SEQUENCE</scope>
    <source>
        <strain evidence="2">2021CK-01020</strain>
    </source>
</reference>
<organism evidence="2 3">
    <name type="scientific">Pseudomonas aeruginosa</name>
    <dbReference type="NCBI Taxonomy" id="287"/>
    <lineage>
        <taxon>Bacteria</taxon>
        <taxon>Pseudomonadati</taxon>
        <taxon>Pseudomonadota</taxon>
        <taxon>Gammaproteobacteria</taxon>
        <taxon>Pseudomonadales</taxon>
        <taxon>Pseudomonadaceae</taxon>
        <taxon>Pseudomonas</taxon>
    </lineage>
</organism>
<dbReference type="EMBL" id="CP136986">
    <property type="protein sequence ID" value="WOS81462.1"/>
    <property type="molecule type" value="Genomic_DNA"/>
</dbReference>
<name>A0AAQ3LWC5_PSEAI</name>
<proteinExistence type="predicted"/>
<evidence type="ECO:0000313" key="2">
    <source>
        <dbReference type="EMBL" id="WOS81462.1"/>
    </source>
</evidence>
<evidence type="ECO:0000256" key="1">
    <source>
        <dbReference type="SAM" id="MobiDB-lite"/>
    </source>
</evidence>
<sequence>MRRTHAPAQRQERPVLVVQPLPGLQRHAASRIRQLQARRLAPAP</sequence>
<accession>A0AAQ3LWC5</accession>
<gene>
    <name evidence="2" type="ORF">L4V69_14955</name>
</gene>
<reference evidence="2" key="2">
    <citation type="submission" date="2023-10" db="EMBL/GenBank/DDBJ databases">
        <title>Pathogen: clinical or host-associated sample.</title>
        <authorList>
            <person name="Hergert J."/>
            <person name="Casey R."/>
            <person name="Wagner J."/>
            <person name="Young E.L."/>
            <person name="Oakeson K.F."/>
        </authorList>
    </citation>
    <scope>NUCLEOTIDE SEQUENCE</scope>
    <source>
        <strain evidence="2">2021CK-01020</strain>
    </source>
</reference>
<dbReference type="Proteomes" id="UP001297540">
    <property type="component" value="Chromosome"/>
</dbReference>
<protein>
    <submittedName>
        <fullName evidence="2">Uncharacterized protein</fullName>
    </submittedName>
</protein>
<feature type="region of interest" description="Disordered" evidence="1">
    <location>
        <begin position="1"/>
        <end position="21"/>
    </location>
</feature>
<evidence type="ECO:0000313" key="3">
    <source>
        <dbReference type="Proteomes" id="UP001297540"/>
    </source>
</evidence>
<dbReference type="AlphaFoldDB" id="A0AAQ3LWC5"/>